<name>A0A150M315_9BACI</name>
<dbReference type="RefSeq" id="WP_061569007.1">
    <property type="nucleotide sequence ID" value="NZ_LQYT01000047.1"/>
</dbReference>
<evidence type="ECO:0008006" key="5">
    <source>
        <dbReference type="Google" id="ProtNLM"/>
    </source>
</evidence>
<keyword evidence="2" id="KW-0812">Transmembrane</keyword>
<keyword evidence="1" id="KW-0732">Signal</keyword>
<dbReference type="AlphaFoldDB" id="A0A150M315"/>
<dbReference type="Gene3D" id="2.60.40.1240">
    <property type="match status" value="1"/>
</dbReference>
<dbReference type="STRING" id="301148.B4135_2206"/>
<comment type="caution">
    <text evidence="3">The sequence shown here is derived from an EMBL/GenBank/DDBJ whole genome shotgun (WGS) entry which is preliminary data.</text>
</comment>
<evidence type="ECO:0000256" key="2">
    <source>
        <dbReference type="SAM" id="Phobius"/>
    </source>
</evidence>
<evidence type="ECO:0000256" key="1">
    <source>
        <dbReference type="ARBA" id="ARBA00022729"/>
    </source>
</evidence>
<accession>A0A150M315</accession>
<keyword evidence="2" id="KW-0472">Membrane</keyword>
<reference evidence="3 4" key="1">
    <citation type="submission" date="2016-01" db="EMBL/GenBank/DDBJ databases">
        <title>Draft Genome Sequences of Seven Thermophilic Sporeformers Isolated from Foods.</title>
        <authorList>
            <person name="Berendsen E.M."/>
            <person name="Wells-Bennik M.H."/>
            <person name="Krawcyk A.O."/>
            <person name="De Jong A."/>
            <person name="Holsappel S."/>
            <person name="Eijlander R.T."/>
            <person name="Kuipers O.P."/>
        </authorList>
    </citation>
    <scope>NUCLEOTIDE SEQUENCE [LARGE SCALE GENOMIC DNA]</scope>
    <source>
        <strain evidence="3 4">B4135</strain>
    </source>
</reference>
<sequence length="198" mass="22119">MNIRPKTIFFIVTAAMFFVMMAGFLASRNANEETAKERPTHAAKVKEVQVSAKLPDEAEANPDAKEKGKGKIYRIGDQQNLNGLTVKLLRVREIIVGHIKASRGKFIGLEFEIANHGDREVKINPLPLLSLLANDEKQDLALIETKGDISRLLKPGEKMTGEVAFDSAVSDHYIVDFKNPLNENISAVWMFTEKDIKK</sequence>
<keyword evidence="2" id="KW-1133">Transmembrane helix</keyword>
<dbReference type="Proteomes" id="UP000075683">
    <property type="component" value="Unassembled WGS sequence"/>
</dbReference>
<evidence type="ECO:0000313" key="4">
    <source>
        <dbReference type="Proteomes" id="UP000075683"/>
    </source>
</evidence>
<protein>
    <recommendedName>
        <fullName evidence="5">DUF4352 domain-containing protein</fullName>
    </recommendedName>
</protein>
<feature type="transmembrane region" description="Helical" evidence="2">
    <location>
        <begin position="7"/>
        <end position="26"/>
    </location>
</feature>
<gene>
    <name evidence="3" type="ORF">B4135_2206</name>
</gene>
<proteinExistence type="predicted"/>
<evidence type="ECO:0000313" key="3">
    <source>
        <dbReference type="EMBL" id="KYD18731.1"/>
    </source>
</evidence>
<organism evidence="3 4">
    <name type="scientific">Caldibacillus debilis</name>
    <dbReference type="NCBI Taxonomy" id="301148"/>
    <lineage>
        <taxon>Bacteria</taxon>
        <taxon>Bacillati</taxon>
        <taxon>Bacillota</taxon>
        <taxon>Bacilli</taxon>
        <taxon>Bacillales</taxon>
        <taxon>Bacillaceae</taxon>
        <taxon>Caldibacillus</taxon>
    </lineage>
</organism>
<dbReference type="InterPro" id="IPR029050">
    <property type="entry name" value="Immunoprotect_excell_Ig-like"/>
</dbReference>
<dbReference type="EMBL" id="LQYT01000047">
    <property type="protein sequence ID" value="KYD18731.1"/>
    <property type="molecule type" value="Genomic_DNA"/>
</dbReference>